<organism evidence="1 2">
    <name type="scientific">Parablautia muri</name>
    <dbReference type="NCBI Taxonomy" id="2320879"/>
    <lineage>
        <taxon>Bacteria</taxon>
        <taxon>Bacillati</taxon>
        <taxon>Bacillota</taxon>
        <taxon>Clostridia</taxon>
        <taxon>Lachnospirales</taxon>
        <taxon>Lachnospiraceae</taxon>
        <taxon>Parablautia</taxon>
    </lineage>
</organism>
<sequence length="71" mass="8603">MSTENRLQLPWWQKYTLSLTESAEYFGIGYKKLAKFVDEHKDEKFILWNGTRAQIKRVMFEQYVNEHMDAI</sequence>
<dbReference type="EMBL" id="QZDT01000006">
    <property type="protein sequence ID" value="NBJ92197.1"/>
    <property type="molecule type" value="Genomic_DNA"/>
</dbReference>
<dbReference type="RefSeq" id="WP_162226742.1">
    <property type="nucleotide sequence ID" value="NZ_QZDT01000006.1"/>
</dbReference>
<gene>
    <name evidence="1" type="ORF">D5281_06220</name>
</gene>
<comment type="caution">
    <text evidence="1">The sequence shown here is derived from an EMBL/GenBank/DDBJ whole genome shotgun (WGS) entry which is preliminary data.</text>
</comment>
<evidence type="ECO:0000313" key="1">
    <source>
        <dbReference type="EMBL" id="NBJ92197.1"/>
    </source>
</evidence>
<keyword evidence="2" id="KW-1185">Reference proteome</keyword>
<protein>
    <submittedName>
        <fullName evidence="1">Excisionase</fullName>
    </submittedName>
</protein>
<dbReference type="InterPro" id="IPR038148">
    <property type="entry name" value="Tn1545/Tn916_Xis"/>
</dbReference>
<dbReference type="Proteomes" id="UP001154420">
    <property type="component" value="Unassembled WGS sequence"/>
</dbReference>
<dbReference type="Pfam" id="PF09035">
    <property type="entry name" value="Tn916-Xis"/>
    <property type="match status" value="1"/>
</dbReference>
<accession>A0A9X5BF69</accession>
<proteinExistence type="predicted"/>
<dbReference type="Gene3D" id="3.90.105.50">
    <property type="match status" value="1"/>
</dbReference>
<name>A0A9X5BF69_9FIRM</name>
<dbReference type="InterPro" id="IPR015122">
    <property type="entry name" value="Tn916-Xis"/>
</dbReference>
<reference evidence="1" key="1">
    <citation type="submission" date="2018-09" db="EMBL/GenBank/DDBJ databases">
        <title>Murine metabolic-syndrome-specific gut microbial biobank.</title>
        <authorList>
            <person name="Liu C."/>
        </authorList>
    </citation>
    <scope>NUCLEOTIDE SEQUENCE</scope>
    <source>
        <strain evidence="1">D42-62</strain>
    </source>
</reference>
<evidence type="ECO:0000313" key="2">
    <source>
        <dbReference type="Proteomes" id="UP001154420"/>
    </source>
</evidence>
<dbReference type="AlphaFoldDB" id="A0A9X5BF69"/>